<comment type="caution">
    <text evidence="1">The sequence shown here is derived from an EMBL/GenBank/DDBJ whole genome shotgun (WGS) entry which is preliminary data.</text>
</comment>
<gene>
    <name evidence="1" type="ORF">FBZ92_1288</name>
</gene>
<dbReference type="Gene3D" id="2.30.42.10">
    <property type="match status" value="1"/>
</dbReference>
<dbReference type="InterPro" id="IPR027268">
    <property type="entry name" value="Peptidase_M4/M1_CTD_sf"/>
</dbReference>
<evidence type="ECO:0008006" key="3">
    <source>
        <dbReference type="Google" id="ProtNLM"/>
    </source>
</evidence>
<dbReference type="AlphaFoldDB" id="A0A560HQG1"/>
<proteinExistence type="predicted"/>
<reference evidence="1 2" key="1">
    <citation type="submission" date="2019-06" db="EMBL/GenBank/DDBJ databases">
        <title>Genomic Encyclopedia of Type Strains, Phase IV (KMG-V): Genome sequencing to study the core and pangenomes of soil and plant-associated prokaryotes.</title>
        <authorList>
            <person name="Whitman W."/>
        </authorList>
    </citation>
    <scope>NUCLEOTIDE SEQUENCE [LARGE SCALE GENOMIC DNA]</scope>
    <source>
        <strain evidence="1 2">BR 11140</strain>
    </source>
</reference>
<dbReference type="SUPFAM" id="SSF50156">
    <property type="entry name" value="PDZ domain-like"/>
    <property type="match status" value="1"/>
</dbReference>
<dbReference type="Gene3D" id="1.10.390.10">
    <property type="entry name" value="Neutral Protease Domain 2"/>
    <property type="match status" value="1"/>
</dbReference>
<accession>A0A560HQG1</accession>
<dbReference type="EMBL" id="VITT01000028">
    <property type="protein sequence ID" value="TWB48807.1"/>
    <property type="molecule type" value="Genomic_DNA"/>
</dbReference>
<protein>
    <recommendedName>
        <fullName evidence="3">Metalloprotease with PDZ domain</fullName>
    </recommendedName>
</protein>
<sequence length="561" mass="60163">MCGTVPAMAQSSPQVDVKLTPIASDGSVTTVRVIETLTGLEGGPDRPLVSVPARIALTPGQAYAAEEVVFADAAGPLSVRMDVDQPPPGMPLQMRSFTPLRAIAGPVTVTYAAKVTPALTPRKPGPSYDLRGVEGGIGGAYFSFLLMPLQVPQVDVHLAWDVADLPQGASVISTAGGADYTARLAPMDVYSTFFLVGRVHGLTNPGSPFQAYWIGTPPFKADAMVDWSRKSFTVLQRFFQDPDAKPYTLLMRPYLRPRDGGGATRGGFMLEYGVGALDDAARRIMFTHEMVHHFVGGLDGDSSANAWYGEGLAEFYKVRLPLREGLLHIVDVAREIGIMTNAYYSSPLVTTPYAEVGKLRWAGGEAQSVPYNRGFMYFINLDAKVRAKSGGHRSVDDLVLAMLERRRAGRPYDKAAWRALLQQELGAAGGEDFDRMLRGDLIVPPEGAFGDCFTRHSATHPRSELGMSEDSFLVAPYTVTGLVPDSAAARAGLKEGDAITSFTGVTPRVAHSAANVTVGPTVDVVVEREGKPLLVSFATAGAPMVEYSWTLKTKHPAGCVL</sequence>
<evidence type="ECO:0000313" key="2">
    <source>
        <dbReference type="Proteomes" id="UP000318050"/>
    </source>
</evidence>
<dbReference type="InterPro" id="IPR036034">
    <property type="entry name" value="PDZ_sf"/>
</dbReference>
<name>A0A560HQG1_9PROT</name>
<organism evidence="1 2">
    <name type="scientific">Nitrospirillum amazonense</name>
    <dbReference type="NCBI Taxonomy" id="28077"/>
    <lineage>
        <taxon>Bacteria</taxon>
        <taxon>Pseudomonadati</taxon>
        <taxon>Pseudomonadota</taxon>
        <taxon>Alphaproteobacteria</taxon>
        <taxon>Rhodospirillales</taxon>
        <taxon>Azospirillaceae</taxon>
        <taxon>Nitrospirillum</taxon>
    </lineage>
</organism>
<evidence type="ECO:0000313" key="1">
    <source>
        <dbReference type="EMBL" id="TWB48807.1"/>
    </source>
</evidence>
<dbReference type="Proteomes" id="UP000318050">
    <property type="component" value="Unassembled WGS sequence"/>
</dbReference>